<dbReference type="RefSeq" id="WP_008790392.1">
    <property type="nucleotide sequence ID" value="NZ_AKCB01000004.1"/>
</dbReference>
<feature type="region of interest" description="Disordered" evidence="1">
    <location>
        <begin position="302"/>
        <end position="329"/>
    </location>
</feature>
<evidence type="ECO:0000256" key="1">
    <source>
        <dbReference type="SAM" id="MobiDB-lite"/>
    </source>
</evidence>
<feature type="region of interest" description="Disordered" evidence="1">
    <location>
        <begin position="140"/>
        <end position="183"/>
    </location>
</feature>
<feature type="compositionally biased region" description="Basic and acidic residues" evidence="1">
    <location>
        <begin position="31"/>
        <end position="61"/>
    </location>
</feature>
<dbReference type="HOGENOM" id="CLU_843886_0_0_9"/>
<dbReference type="Proteomes" id="UP000003157">
    <property type="component" value="Unassembled WGS sequence"/>
</dbReference>
<dbReference type="EMBL" id="ADKX01000046">
    <property type="protein sequence ID" value="EFW03619.1"/>
    <property type="molecule type" value="Genomic_DNA"/>
</dbReference>
<dbReference type="AlphaFoldDB" id="E7GED8"/>
<comment type="caution">
    <text evidence="3">The sequence shown here is derived from an EMBL/GenBank/DDBJ whole genome shotgun (WGS) entry which is preliminary data.</text>
</comment>
<evidence type="ECO:0000313" key="3">
    <source>
        <dbReference type="EMBL" id="EFW03619.1"/>
    </source>
</evidence>
<protein>
    <submittedName>
        <fullName evidence="3">Uncharacterized protein</fullName>
    </submittedName>
</protein>
<feature type="chain" id="PRO_5003218387" evidence="2">
    <location>
        <begin position="28"/>
        <end position="329"/>
    </location>
</feature>
<dbReference type="STRING" id="100884.GCA_000269565_03657"/>
<keyword evidence="4" id="KW-1185">Reference proteome</keyword>
<evidence type="ECO:0000256" key="2">
    <source>
        <dbReference type="SAM" id="SignalP"/>
    </source>
</evidence>
<feature type="compositionally biased region" description="Basic and acidic residues" evidence="1">
    <location>
        <begin position="140"/>
        <end position="152"/>
    </location>
</feature>
<dbReference type="GeneID" id="78231409"/>
<feature type="region of interest" description="Disordered" evidence="1">
    <location>
        <begin position="197"/>
        <end position="283"/>
    </location>
</feature>
<keyword evidence="2" id="KW-0732">Signal</keyword>
<feature type="compositionally biased region" description="Low complexity" evidence="1">
    <location>
        <begin position="302"/>
        <end position="316"/>
    </location>
</feature>
<sequence length="329" mass="37050">MKFKKIVMSIMGIGLSLNLVGVSPAYATDNPLKDSQEKEQENLKKKAQKEDISNKADENQPFSIKDEAYSIYASSKESFNNLQMQYGHLDGDSQAGQGFKSYLKIISEDKENQQLQARLNQMAQGDYSVNVSADKYDSLKDAVEGVTDEQKESNMNTQENEESKSKDSQIINSDDYNSDIAFGSGYQSYVQQYTNKYEQNKKDTQDSSEEVTSQQTKEFGKSKENSQSQSEKDKQEVAQKEKENREAIQRNYNKQFDSQKNENSQSLSKNEKANEKFLESGKNKSILKSYNQLKNAIVASQKAVSNAGKSASASKSYENKVKNIIAKSN</sequence>
<name>E7GED8_9FIRM</name>
<gene>
    <name evidence="3" type="ORF">HMPREF9488_03310</name>
</gene>
<feature type="compositionally biased region" description="Polar residues" evidence="1">
    <location>
        <begin position="250"/>
        <end position="268"/>
    </location>
</feature>
<feature type="region of interest" description="Disordered" evidence="1">
    <location>
        <begin position="28"/>
        <end position="61"/>
    </location>
</feature>
<organism evidence="3 4">
    <name type="scientific">Coprobacillus cateniformis</name>
    <dbReference type="NCBI Taxonomy" id="100884"/>
    <lineage>
        <taxon>Bacteria</taxon>
        <taxon>Bacillati</taxon>
        <taxon>Bacillota</taxon>
        <taxon>Erysipelotrichia</taxon>
        <taxon>Erysipelotrichales</taxon>
        <taxon>Coprobacillaceae</taxon>
        <taxon>Coprobacillus</taxon>
    </lineage>
</organism>
<feature type="compositionally biased region" description="Basic and acidic residues" evidence="1">
    <location>
        <begin position="218"/>
        <end position="248"/>
    </location>
</feature>
<evidence type="ECO:0000313" key="4">
    <source>
        <dbReference type="Proteomes" id="UP000003157"/>
    </source>
</evidence>
<feature type="signal peptide" evidence="2">
    <location>
        <begin position="1"/>
        <end position="27"/>
    </location>
</feature>
<accession>E7GED8</accession>
<reference evidence="3 4" key="1">
    <citation type="submission" date="2010-12" db="EMBL/GenBank/DDBJ databases">
        <title>The Genome Sequence of Coprobacillus sp. strain 29_1.</title>
        <authorList>
            <consortium name="The Broad Institute Genome Sequencing Platform"/>
            <person name="Earl A."/>
            <person name="Ward D."/>
            <person name="Feldgarden M."/>
            <person name="Gevers D."/>
            <person name="Daigneault M."/>
            <person name="Sibley C.D."/>
            <person name="White A."/>
            <person name="Strauss J."/>
            <person name="Allen-Vercoe E."/>
            <person name="Young S.K."/>
            <person name="Zeng Q."/>
            <person name="Gargeya S."/>
            <person name="Fitzgerald M."/>
            <person name="Haas B."/>
            <person name="Abouelleil A."/>
            <person name="Alvarado L."/>
            <person name="Arachchi H.M."/>
            <person name="Berlin A."/>
            <person name="Brown A."/>
            <person name="Chapman S.B."/>
            <person name="Chen Z."/>
            <person name="Dunbar C."/>
            <person name="Freedman E."/>
            <person name="Gearin G."/>
            <person name="Gellesch M."/>
            <person name="Goldberg J."/>
            <person name="Griggs A."/>
            <person name="Gujja S."/>
            <person name="Heilman E."/>
            <person name="Heiman D."/>
            <person name="Howarth C."/>
            <person name="Larson L."/>
            <person name="Lui A."/>
            <person name="MacDonald P.J.P."/>
            <person name="Mehta T."/>
            <person name="Montmayeur A."/>
            <person name="Murphy C."/>
            <person name="Neiman D."/>
            <person name="Pearson M."/>
            <person name="Priest M."/>
            <person name="Roberts A."/>
            <person name="Saif S."/>
            <person name="Shea T."/>
            <person name="Shenoy N."/>
            <person name="Sisk P."/>
            <person name="Stolte C."/>
            <person name="Sykes S."/>
            <person name="White J."/>
            <person name="Yandava C."/>
            <person name="Nusbaum C."/>
            <person name="Birren B."/>
        </authorList>
    </citation>
    <scope>NUCLEOTIDE SEQUENCE [LARGE SCALE GENOMIC DNA]</scope>
    <source>
        <strain evidence="3 4">29_1</strain>
    </source>
</reference>
<feature type="compositionally biased region" description="Basic and acidic residues" evidence="1">
    <location>
        <begin position="269"/>
        <end position="282"/>
    </location>
</feature>
<proteinExistence type="predicted"/>